<dbReference type="PROSITE" id="PS51286">
    <property type="entry name" value="RAP"/>
    <property type="match status" value="1"/>
</dbReference>
<dbReference type="AlphaFoldDB" id="A0AA38HP36"/>
<dbReference type="InterPro" id="IPR010622">
    <property type="entry name" value="FAST_Leu-rich"/>
</dbReference>
<comment type="caution">
    <text evidence="2">The sequence shown here is derived from an EMBL/GenBank/DDBJ whole genome shotgun (WGS) entry which is preliminary data.</text>
</comment>
<dbReference type="Pfam" id="PF06743">
    <property type="entry name" value="FAST_1"/>
    <property type="match status" value="1"/>
</dbReference>
<sequence>MLKLTQTIITNLRSNNKTLLTYKLFKSTVAEASEIRPDEIKNIKTGNRMVAAAFASLKPISKLEAEISTPVTDEKITKATNVNELLAISEGSGISRRHALKVVSTLAEWSSSGKVKVSDFENDSRFVKLCRILSKGAKINRNIASRSEDLSTILMVTADDEAARLISGLNLGQMVKVMTTLTVKKRRSVLLLRTLAYNITASGEQLDLKQSADLLYSMCHLNFIDENLLSKICADVTFELKKDIEKSAVIGSIVTSLGLLKYKNCEILDALSDWILNNCSLCRPQDVFSLFITLATVNYLPNNSDELFKVLLPQLSLSEARKPPVWLNYVWALVVFDQASTSHLSSVLAPDFVSKFEGAAPSKTAGKLKLLNINASAKLMKNYEGDLLSPLSDIHDVSVTKSKEKTKMADSVVDTLKNLINLEDHLHVNVNTGFGCSIDAECLLDKKCNPLPYNKGYENRGETFRIAILAFDYHDMCIGKVEPSGVNALACRLLQSQNYKVVTIPYTEFKVSDKLVHRVQYLETKLKNVVK</sequence>
<evidence type="ECO:0000313" key="3">
    <source>
        <dbReference type="Proteomes" id="UP001168821"/>
    </source>
</evidence>
<accession>A0AA38HP36</accession>
<feature type="domain" description="RAP" evidence="1">
    <location>
        <begin position="466"/>
        <end position="524"/>
    </location>
</feature>
<proteinExistence type="predicted"/>
<protein>
    <recommendedName>
        <fullName evidence="1">RAP domain-containing protein</fullName>
    </recommendedName>
</protein>
<evidence type="ECO:0000259" key="1">
    <source>
        <dbReference type="PROSITE" id="PS51286"/>
    </source>
</evidence>
<dbReference type="Proteomes" id="UP001168821">
    <property type="component" value="Unassembled WGS sequence"/>
</dbReference>
<dbReference type="GO" id="GO:0044528">
    <property type="term" value="P:regulation of mitochondrial mRNA stability"/>
    <property type="evidence" value="ECO:0007669"/>
    <property type="project" value="InterPro"/>
</dbReference>
<name>A0AA38HP36_9CUCU</name>
<reference evidence="2" key="1">
    <citation type="journal article" date="2023" name="G3 (Bethesda)">
        <title>Whole genome assemblies of Zophobas morio and Tenebrio molitor.</title>
        <authorList>
            <person name="Kaur S."/>
            <person name="Stinson S.A."/>
            <person name="diCenzo G.C."/>
        </authorList>
    </citation>
    <scope>NUCLEOTIDE SEQUENCE</scope>
    <source>
        <strain evidence="2">QUZm001</strain>
    </source>
</reference>
<dbReference type="Pfam" id="PF08368">
    <property type="entry name" value="FAST_2"/>
    <property type="match status" value="1"/>
</dbReference>
<dbReference type="InterPro" id="IPR013584">
    <property type="entry name" value="RAP"/>
</dbReference>
<dbReference type="SMART" id="SM00952">
    <property type="entry name" value="RAP"/>
    <property type="match status" value="1"/>
</dbReference>
<dbReference type="InterPro" id="IPR013579">
    <property type="entry name" value="FAST_2"/>
</dbReference>
<keyword evidence="3" id="KW-1185">Reference proteome</keyword>
<evidence type="ECO:0000313" key="2">
    <source>
        <dbReference type="EMBL" id="KAJ3641215.1"/>
    </source>
</evidence>
<gene>
    <name evidence="2" type="ORF">Zmor_027730</name>
</gene>
<dbReference type="EMBL" id="JALNTZ010000009">
    <property type="protein sequence ID" value="KAJ3641215.1"/>
    <property type="molecule type" value="Genomic_DNA"/>
</dbReference>
<organism evidence="2 3">
    <name type="scientific">Zophobas morio</name>
    <dbReference type="NCBI Taxonomy" id="2755281"/>
    <lineage>
        <taxon>Eukaryota</taxon>
        <taxon>Metazoa</taxon>
        <taxon>Ecdysozoa</taxon>
        <taxon>Arthropoda</taxon>
        <taxon>Hexapoda</taxon>
        <taxon>Insecta</taxon>
        <taxon>Pterygota</taxon>
        <taxon>Neoptera</taxon>
        <taxon>Endopterygota</taxon>
        <taxon>Coleoptera</taxon>
        <taxon>Polyphaga</taxon>
        <taxon>Cucujiformia</taxon>
        <taxon>Tenebrionidae</taxon>
        <taxon>Zophobas</taxon>
    </lineage>
</organism>